<name>T1JTZ6_TETUR</name>
<dbReference type="HOGENOM" id="CLU_078295_7_1_1"/>
<dbReference type="PANTHER" id="PTHR11426">
    <property type="entry name" value="HISTONE H3"/>
    <property type="match status" value="1"/>
</dbReference>
<dbReference type="InterPro" id="IPR000164">
    <property type="entry name" value="Histone_H3/CENP-A"/>
</dbReference>
<dbReference type="SUPFAM" id="SSF47113">
    <property type="entry name" value="Histone-fold"/>
    <property type="match status" value="1"/>
</dbReference>
<comment type="subcellular location">
    <subcellularLocation>
        <location evidence="2">Chromosome</location>
    </subcellularLocation>
    <subcellularLocation>
        <location evidence="1">Nucleus</location>
    </subcellularLocation>
</comment>
<evidence type="ECO:0000313" key="10">
    <source>
        <dbReference type="Proteomes" id="UP000015104"/>
    </source>
</evidence>
<dbReference type="Proteomes" id="UP000015104">
    <property type="component" value="Unassembled WGS sequence"/>
</dbReference>
<dbReference type="KEGG" id="tut:107372239"/>
<dbReference type="AlphaFoldDB" id="T1JTZ6"/>
<evidence type="ECO:0000256" key="1">
    <source>
        <dbReference type="ARBA" id="ARBA00004123"/>
    </source>
</evidence>
<dbReference type="GO" id="GO:0046982">
    <property type="term" value="F:protein heterodimerization activity"/>
    <property type="evidence" value="ECO:0007669"/>
    <property type="project" value="InterPro"/>
</dbReference>
<proteinExistence type="inferred from homology"/>
<evidence type="ECO:0000256" key="3">
    <source>
        <dbReference type="ARBA" id="ARBA00010343"/>
    </source>
</evidence>
<dbReference type="GO" id="GO:0003677">
    <property type="term" value="F:DNA binding"/>
    <property type="evidence" value="ECO:0007669"/>
    <property type="project" value="UniProtKB-KW"/>
</dbReference>
<evidence type="ECO:0000259" key="8">
    <source>
        <dbReference type="Pfam" id="PF00125"/>
    </source>
</evidence>
<dbReference type="GO" id="GO:0030527">
    <property type="term" value="F:structural constituent of chromatin"/>
    <property type="evidence" value="ECO:0007669"/>
    <property type="project" value="InterPro"/>
</dbReference>
<dbReference type="SMART" id="SM00428">
    <property type="entry name" value="H3"/>
    <property type="match status" value="1"/>
</dbReference>
<dbReference type="Gene3D" id="1.10.20.10">
    <property type="entry name" value="Histone, subunit A"/>
    <property type="match status" value="1"/>
</dbReference>
<evidence type="ECO:0000313" key="9">
    <source>
        <dbReference type="EnsemblMetazoa" id="tetur01g16000.1"/>
    </source>
</evidence>
<accession>T1JTZ6</accession>
<evidence type="ECO:0000256" key="2">
    <source>
        <dbReference type="ARBA" id="ARBA00004286"/>
    </source>
</evidence>
<keyword evidence="7" id="KW-0544">Nucleosome core</keyword>
<comment type="similarity">
    <text evidence="3">Belongs to the histone H3 family.</text>
</comment>
<dbReference type="STRING" id="32264.T1JTZ6"/>
<dbReference type="OrthoDB" id="2015551at2759"/>
<keyword evidence="10" id="KW-1185">Reference proteome</keyword>
<protein>
    <recommendedName>
        <fullName evidence="8">Core Histone H2A/H2B/H3 domain-containing protein</fullName>
    </recommendedName>
</protein>
<dbReference type="EnsemblMetazoa" id="tetur01g16000.1">
    <property type="protein sequence ID" value="tetur01g16000.1"/>
    <property type="gene ID" value="tetur01g16000"/>
</dbReference>
<sequence length="123" mass="14529">MARTVQQVNKKKQKKLLPKFTKKTTKRTKPGVRSLREIKFYQASTNLLLRKRPFMRLVREVTQKLSLQAHFWQLTALEALQEAAETYLTHLFEHSNLAAIHAKRITVFPKDVQFILRIKEDDL</sequence>
<gene>
    <name evidence="9" type="primary">107372239</name>
</gene>
<dbReference type="InterPro" id="IPR007125">
    <property type="entry name" value="H2A/H2B/H3"/>
</dbReference>
<evidence type="ECO:0000256" key="7">
    <source>
        <dbReference type="ARBA" id="ARBA00023269"/>
    </source>
</evidence>
<evidence type="ECO:0000256" key="4">
    <source>
        <dbReference type="ARBA" id="ARBA00022454"/>
    </source>
</evidence>
<reference evidence="10" key="1">
    <citation type="submission" date="2011-08" db="EMBL/GenBank/DDBJ databases">
        <authorList>
            <person name="Rombauts S."/>
        </authorList>
    </citation>
    <scope>NUCLEOTIDE SEQUENCE</scope>
    <source>
        <strain evidence="10">London</strain>
    </source>
</reference>
<dbReference type="InterPro" id="IPR009072">
    <property type="entry name" value="Histone-fold"/>
</dbReference>
<reference evidence="9" key="2">
    <citation type="submission" date="2015-06" db="UniProtKB">
        <authorList>
            <consortium name="EnsemblMetazoa"/>
        </authorList>
    </citation>
    <scope>IDENTIFICATION</scope>
</reference>
<dbReference type="EMBL" id="CAEY01000486">
    <property type="status" value="NOT_ANNOTATED_CDS"/>
    <property type="molecule type" value="Genomic_DNA"/>
</dbReference>
<dbReference type="FunFam" id="1.10.20.10:FF:000085">
    <property type="entry name" value="Histone H3.2"/>
    <property type="match status" value="1"/>
</dbReference>
<dbReference type="eggNOG" id="KOG1745">
    <property type="taxonomic scope" value="Eukaryota"/>
</dbReference>
<organism evidence="9 10">
    <name type="scientific">Tetranychus urticae</name>
    <name type="common">Two-spotted spider mite</name>
    <dbReference type="NCBI Taxonomy" id="32264"/>
    <lineage>
        <taxon>Eukaryota</taxon>
        <taxon>Metazoa</taxon>
        <taxon>Ecdysozoa</taxon>
        <taxon>Arthropoda</taxon>
        <taxon>Chelicerata</taxon>
        <taxon>Arachnida</taxon>
        <taxon>Acari</taxon>
        <taxon>Acariformes</taxon>
        <taxon>Trombidiformes</taxon>
        <taxon>Prostigmata</taxon>
        <taxon>Eleutherengona</taxon>
        <taxon>Raphignathae</taxon>
        <taxon>Tetranychoidea</taxon>
        <taxon>Tetranychidae</taxon>
        <taxon>Tetranychus</taxon>
    </lineage>
</organism>
<keyword evidence="6" id="KW-0539">Nucleus</keyword>
<keyword evidence="5" id="KW-0238">DNA-binding</keyword>
<dbReference type="CDD" id="cd22911">
    <property type="entry name" value="HFD_H3"/>
    <property type="match status" value="1"/>
</dbReference>
<feature type="domain" description="Core Histone H2A/H2B/H3" evidence="8">
    <location>
        <begin position="31"/>
        <end position="118"/>
    </location>
</feature>
<dbReference type="PROSITE" id="PS00959">
    <property type="entry name" value="HISTONE_H3_2"/>
    <property type="match status" value="1"/>
</dbReference>
<evidence type="ECO:0000256" key="6">
    <source>
        <dbReference type="ARBA" id="ARBA00023242"/>
    </source>
</evidence>
<dbReference type="Pfam" id="PF00125">
    <property type="entry name" value="Histone"/>
    <property type="match status" value="1"/>
</dbReference>
<dbReference type="GO" id="GO:0005634">
    <property type="term" value="C:nucleus"/>
    <property type="evidence" value="ECO:0007669"/>
    <property type="project" value="UniProtKB-SubCell"/>
</dbReference>
<dbReference type="PRINTS" id="PR00622">
    <property type="entry name" value="HISTONEH3"/>
</dbReference>
<keyword evidence="4" id="KW-0158">Chromosome</keyword>
<dbReference type="GO" id="GO:0000786">
    <property type="term" value="C:nucleosome"/>
    <property type="evidence" value="ECO:0007669"/>
    <property type="project" value="UniProtKB-KW"/>
</dbReference>
<evidence type="ECO:0000256" key="5">
    <source>
        <dbReference type="ARBA" id="ARBA00023125"/>
    </source>
</evidence>